<feature type="compositionally biased region" description="Basic and acidic residues" evidence="1">
    <location>
        <begin position="345"/>
        <end position="354"/>
    </location>
</feature>
<evidence type="ECO:0000313" key="3">
    <source>
        <dbReference type="Proteomes" id="UP000320055"/>
    </source>
</evidence>
<accession>A0A563W552</accession>
<dbReference type="Proteomes" id="UP000320055">
    <property type="component" value="Unassembled WGS sequence"/>
</dbReference>
<sequence>MGNAEGVTIDTDNLIVTGGGYIDASTFGQGDAGLIDISAQDVTFSGRNSHNFPSSAFSQVNPTGVGNAGGVSIATDNLTLSNGGLISTNTLGQGDSGDVRIFTNQLTMENGGRIESSFFDSTNRIETEAEGTGQPGNINIEANSIDLNESAINAETQSQSSNGVSGIINLQVAEELTLRNNSLISAQALGNADGGNVSINSEFIIAYPSNGNGNGNDILASAEQGNGGNIEISTQGIFGLEERNSTPENQTNDIDASSEFGLSGTVEIEILEVDPSQDSLNIPTVPVETEVAQICEPNSDGNQSEFLVTGRGGLPDSPEANLNGDFGLEDWRVGEEDSLNSASSSDERLLRAEDENSEPIVEADSWIVNDQGNVVLVANHAPVTKSELAQQSSNCQAK</sequence>
<dbReference type="Gene3D" id="2.160.20.10">
    <property type="entry name" value="Single-stranded right-handed beta-helix, Pectin lyase-like"/>
    <property type="match status" value="1"/>
</dbReference>
<keyword evidence="3" id="KW-1185">Reference proteome</keyword>
<evidence type="ECO:0000313" key="2">
    <source>
        <dbReference type="EMBL" id="VEP18777.1"/>
    </source>
</evidence>
<name>A0A563W552_9CYAN</name>
<organism evidence="2 3">
    <name type="scientific">Hyella patelloides LEGE 07179</name>
    <dbReference type="NCBI Taxonomy" id="945734"/>
    <lineage>
        <taxon>Bacteria</taxon>
        <taxon>Bacillati</taxon>
        <taxon>Cyanobacteriota</taxon>
        <taxon>Cyanophyceae</taxon>
        <taxon>Pleurocapsales</taxon>
        <taxon>Hyellaceae</taxon>
        <taxon>Hyella</taxon>
    </lineage>
</organism>
<evidence type="ECO:0000256" key="1">
    <source>
        <dbReference type="SAM" id="MobiDB-lite"/>
    </source>
</evidence>
<proteinExistence type="predicted"/>
<feature type="region of interest" description="Disordered" evidence="1">
    <location>
        <begin position="337"/>
        <end position="357"/>
    </location>
</feature>
<dbReference type="InterPro" id="IPR011050">
    <property type="entry name" value="Pectin_lyase_fold/virulence"/>
</dbReference>
<dbReference type="SUPFAM" id="SSF51126">
    <property type="entry name" value="Pectin lyase-like"/>
    <property type="match status" value="1"/>
</dbReference>
<reference evidence="2 3" key="1">
    <citation type="submission" date="2019-01" db="EMBL/GenBank/DDBJ databases">
        <authorList>
            <person name="Brito A."/>
        </authorList>
    </citation>
    <scope>NUCLEOTIDE SEQUENCE [LARGE SCALE GENOMIC DNA]</scope>
    <source>
        <strain evidence="2">1</strain>
    </source>
</reference>
<gene>
    <name evidence="2" type="ORF">H1P_90024</name>
</gene>
<evidence type="ECO:0008006" key="4">
    <source>
        <dbReference type="Google" id="ProtNLM"/>
    </source>
</evidence>
<protein>
    <recommendedName>
        <fullName evidence="4">S-layer family protein</fullName>
    </recommendedName>
</protein>
<dbReference type="AlphaFoldDB" id="A0A563W552"/>
<dbReference type="InterPro" id="IPR012334">
    <property type="entry name" value="Pectin_lyas_fold"/>
</dbReference>
<dbReference type="EMBL" id="CAACVJ010000698">
    <property type="protein sequence ID" value="VEP18777.1"/>
    <property type="molecule type" value="Genomic_DNA"/>
</dbReference>